<dbReference type="EMBL" id="LSSM01005223">
    <property type="protein sequence ID" value="OMJ13113.1"/>
    <property type="molecule type" value="Genomic_DNA"/>
</dbReference>
<name>A0A1R1XET7_9FUNG</name>
<organism evidence="1 2">
    <name type="scientific">Smittium culicis</name>
    <dbReference type="NCBI Taxonomy" id="133412"/>
    <lineage>
        <taxon>Eukaryota</taxon>
        <taxon>Fungi</taxon>
        <taxon>Fungi incertae sedis</taxon>
        <taxon>Zoopagomycota</taxon>
        <taxon>Kickxellomycotina</taxon>
        <taxon>Harpellomycetes</taxon>
        <taxon>Harpellales</taxon>
        <taxon>Legeriomycetaceae</taxon>
        <taxon>Smittium</taxon>
    </lineage>
</organism>
<dbReference type="OrthoDB" id="5670522at2759"/>
<evidence type="ECO:0000313" key="1">
    <source>
        <dbReference type="EMBL" id="OMJ13113.1"/>
    </source>
</evidence>
<evidence type="ECO:0000313" key="2">
    <source>
        <dbReference type="Proteomes" id="UP000187429"/>
    </source>
</evidence>
<comment type="caution">
    <text evidence="1">The sequence shown here is derived from an EMBL/GenBank/DDBJ whole genome shotgun (WGS) entry which is preliminary data.</text>
</comment>
<proteinExistence type="predicted"/>
<sequence length="247" mass="28337">MKAQKAVYAGYYFLYRSDLLTELKIRLINSVLLPIWCYGGETFGMSENRCRHIQTIIDQANRMVAKVGKNAAMERIREELGISSVFLRTSTARERAFINCPASKTWIADLIKQPIKAKKSTWVTGCSRWIKKYCNQNATGQTVISLANRKAKNNKSKIQHWAISRNIINKGNWIGLTALHPTLRLGLQDVGRMRMGSYWTAQRLANAKIIDQKYKLFCLFCRLMTRETSGPLAIRLRFVAQSQNRND</sequence>
<dbReference type="AlphaFoldDB" id="A0A1R1XET7"/>
<dbReference type="Proteomes" id="UP000187429">
    <property type="component" value="Unassembled WGS sequence"/>
</dbReference>
<keyword evidence="2" id="KW-1185">Reference proteome</keyword>
<reference evidence="2" key="1">
    <citation type="submission" date="2017-01" db="EMBL/GenBank/DDBJ databases">
        <authorList>
            <person name="Wang Y."/>
            <person name="White M."/>
            <person name="Kvist S."/>
            <person name="Moncalvo J.-M."/>
        </authorList>
    </citation>
    <scope>NUCLEOTIDE SEQUENCE [LARGE SCALE GENOMIC DNA]</scope>
    <source>
        <strain evidence="2">ID-206-W2</strain>
    </source>
</reference>
<gene>
    <name evidence="1" type="ORF">AYI69_g9133</name>
</gene>
<accession>A0A1R1XET7</accession>
<protein>
    <submittedName>
        <fullName evidence="1">Uncharacterized protein</fullName>
    </submittedName>
</protein>